<proteinExistence type="predicted"/>
<evidence type="ECO:0000313" key="2">
    <source>
        <dbReference type="EMBL" id="DAE20725.1"/>
    </source>
</evidence>
<name>A0A8S5QPP0_9CAUD</name>
<organism evidence="2">
    <name type="scientific">Siphoviridae sp. ctsoB6</name>
    <dbReference type="NCBI Taxonomy" id="2826487"/>
    <lineage>
        <taxon>Viruses</taxon>
        <taxon>Duplodnaviria</taxon>
        <taxon>Heunggongvirae</taxon>
        <taxon>Uroviricota</taxon>
        <taxon>Caudoviricetes</taxon>
    </lineage>
</organism>
<reference evidence="2" key="1">
    <citation type="journal article" date="2021" name="Proc. Natl. Acad. Sci. U.S.A.">
        <title>A Catalog of Tens of Thousands of Viruses from Human Metagenomes Reveals Hidden Associations with Chronic Diseases.</title>
        <authorList>
            <person name="Tisza M.J."/>
            <person name="Buck C.B."/>
        </authorList>
    </citation>
    <scope>NUCLEOTIDE SEQUENCE</scope>
    <source>
        <strain evidence="2">CtsoB6</strain>
    </source>
</reference>
<dbReference type="EMBL" id="BK015700">
    <property type="protein sequence ID" value="DAE20725.1"/>
    <property type="molecule type" value="Genomic_DNA"/>
</dbReference>
<keyword evidence="1" id="KW-0472">Membrane</keyword>
<keyword evidence="1" id="KW-1133">Transmembrane helix</keyword>
<protein>
    <submittedName>
        <fullName evidence="2">Uncharacterized protein</fullName>
    </submittedName>
</protein>
<keyword evidence="1" id="KW-0812">Transmembrane</keyword>
<sequence length="33" mass="4130">MFRICNLLQLHLKSIFYIFYIFITFFFTHISVI</sequence>
<evidence type="ECO:0000256" key="1">
    <source>
        <dbReference type="SAM" id="Phobius"/>
    </source>
</evidence>
<accession>A0A8S5QPP0</accession>
<feature type="transmembrane region" description="Helical" evidence="1">
    <location>
        <begin position="12"/>
        <end position="32"/>
    </location>
</feature>